<accession>A0AA40EUW6</accession>
<sequence length="145" mass="14916">MAEARSLLIEALSPTNIRFLGPVKAPSIKIADAWKPALGSTYNGPYITVGIAGGLVQGGCHGPLNNQQGFLADTALEFNAITADGKLVTANADTNADLFWALRGGGLAAFAVIVEATYKTFVDPPSSAINLDITLANTGGSVDLL</sequence>
<dbReference type="InterPro" id="IPR016169">
    <property type="entry name" value="FAD-bd_PCMH_sub2"/>
</dbReference>
<evidence type="ECO:0000256" key="4">
    <source>
        <dbReference type="ARBA" id="ARBA00022827"/>
    </source>
</evidence>
<dbReference type="Proteomes" id="UP001172155">
    <property type="component" value="Unassembled WGS sequence"/>
</dbReference>
<dbReference type="GO" id="GO:0016491">
    <property type="term" value="F:oxidoreductase activity"/>
    <property type="evidence" value="ECO:0007669"/>
    <property type="project" value="UniProtKB-KW"/>
</dbReference>
<evidence type="ECO:0008006" key="8">
    <source>
        <dbReference type="Google" id="ProtNLM"/>
    </source>
</evidence>
<organism evidence="6 7">
    <name type="scientific">Schizothecium vesticola</name>
    <dbReference type="NCBI Taxonomy" id="314040"/>
    <lineage>
        <taxon>Eukaryota</taxon>
        <taxon>Fungi</taxon>
        <taxon>Dikarya</taxon>
        <taxon>Ascomycota</taxon>
        <taxon>Pezizomycotina</taxon>
        <taxon>Sordariomycetes</taxon>
        <taxon>Sordariomycetidae</taxon>
        <taxon>Sordariales</taxon>
        <taxon>Schizotheciaceae</taxon>
        <taxon>Schizothecium</taxon>
    </lineage>
</organism>
<evidence type="ECO:0000256" key="3">
    <source>
        <dbReference type="ARBA" id="ARBA00022630"/>
    </source>
</evidence>
<proteinExistence type="inferred from homology"/>
<keyword evidence="5" id="KW-0560">Oxidoreductase</keyword>
<dbReference type="InterPro" id="IPR036318">
    <property type="entry name" value="FAD-bd_PCMH-like_sf"/>
</dbReference>
<evidence type="ECO:0000256" key="1">
    <source>
        <dbReference type="ARBA" id="ARBA00001974"/>
    </source>
</evidence>
<evidence type="ECO:0000256" key="2">
    <source>
        <dbReference type="ARBA" id="ARBA00005466"/>
    </source>
</evidence>
<keyword evidence="4" id="KW-0274">FAD</keyword>
<dbReference type="GO" id="GO:0050660">
    <property type="term" value="F:flavin adenine dinucleotide binding"/>
    <property type="evidence" value="ECO:0007669"/>
    <property type="project" value="InterPro"/>
</dbReference>
<dbReference type="PANTHER" id="PTHR42973">
    <property type="entry name" value="BINDING OXIDOREDUCTASE, PUTATIVE (AFU_ORTHOLOGUE AFUA_1G17690)-RELATED"/>
    <property type="match status" value="1"/>
</dbReference>
<protein>
    <recommendedName>
        <fullName evidence="8">FAD-binding PCMH-type domain-containing protein</fullName>
    </recommendedName>
</protein>
<evidence type="ECO:0000313" key="6">
    <source>
        <dbReference type="EMBL" id="KAK0745836.1"/>
    </source>
</evidence>
<dbReference type="PANTHER" id="PTHR42973:SF39">
    <property type="entry name" value="FAD-BINDING PCMH-TYPE DOMAIN-CONTAINING PROTEIN"/>
    <property type="match status" value="1"/>
</dbReference>
<dbReference type="EMBL" id="JAUKUD010000004">
    <property type="protein sequence ID" value="KAK0745836.1"/>
    <property type="molecule type" value="Genomic_DNA"/>
</dbReference>
<gene>
    <name evidence="6" type="ORF">B0T18DRAFT_428909</name>
</gene>
<reference evidence="6" key="1">
    <citation type="submission" date="2023-06" db="EMBL/GenBank/DDBJ databases">
        <title>Genome-scale phylogeny and comparative genomics of the fungal order Sordariales.</title>
        <authorList>
            <consortium name="Lawrence Berkeley National Laboratory"/>
            <person name="Hensen N."/>
            <person name="Bonometti L."/>
            <person name="Westerberg I."/>
            <person name="Brannstrom I.O."/>
            <person name="Guillou S."/>
            <person name="Cros-Aarteil S."/>
            <person name="Calhoun S."/>
            <person name="Haridas S."/>
            <person name="Kuo A."/>
            <person name="Mondo S."/>
            <person name="Pangilinan J."/>
            <person name="Riley R."/>
            <person name="LaButti K."/>
            <person name="Andreopoulos B."/>
            <person name="Lipzen A."/>
            <person name="Chen C."/>
            <person name="Yanf M."/>
            <person name="Daum C."/>
            <person name="Ng V."/>
            <person name="Clum A."/>
            <person name="Steindorff A."/>
            <person name="Ohm R."/>
            <person name="Martin F."/>
            <person name="Silar P."/>
            <person name="Natvig D."/>
            <person name="Lalanne C."/>
            <person name="Gautier V."/>
            <person name="Ament-velasquez S.L."/>
            <person name="Kruys A."/>
            <person name="Hutchinson M.I."/>
            <person name="Powell A.J."/>
            <person name="Barry K."/>
            <person name="Miller A.N."/>
            <person name="Grigoriev I.V."/>
            <person name="Debuchy R."/>
            <person name="Gladieux P."/>
            <person name="Thoren M.H."/>
            <person name="Johannesson H."/>
        </authorList>
    </citation>
    <scope>NUCLEOTIDE SEQUENCE</scope>
    <source>
        <strain evidence="6">SMH3187-1</strain>
    </source>
</reference>
<dbReference type="SUPFAM" id="SSF56176">
    <property type="entry name" value="FAD-binding/transporter-associated domain-like"/>
    <property type="match status" value="1"/>
</dbReference>
<evidence type="ECO:0000313" key="7">
    <source>
        <dbReference type="Proteomes" id="UP001172155"/>
    </source>
</evidence>
<comment type="similarity">
    <text evidence="2">Belongs to the oxygen-dependent FAD-linked oxidoreductase family.</text>
</comment>
<dbReference type="Gene3D" id="3.30.465.10">
    <property type="match status" value="1"/>
</dbReference>
<comment type="cofactor">
    <cofactor evidence="1">
        <name>FAD</name>
        <dbReference type="ChEBI" id="CHEBI:57692"/>
    </cofactor>
</comment>
<dbReference type="AlphaFoldDB" id="A0AA40EUW6"/>
<keyword evidence="7" id="KW-1185">Reference proteome</keyword>
<dbReference type="InterPro" id="IPR050416">
    <property type="entry name" value="FAD-linked_Oxidoreductase"/>
</dbReference>
<comment type="caution">
    <text evidence="6">The sequence shown here is derived from an EMBL/GenBank/DDBJ whole genome shotgun (WGS) entry which is preliminary data.</text>
</comment>
<evidence type="ECO:0000256" key="5">
    <source>
        <dbReference type="ARBA" id="ARBA00023002"/>
    </source>
</evidence>
<name>A0AA40EUW6_9PEZI</name>
<keyword evidence="3" id="KW-0285">Flavoprotein</keyword>